<dbReference type="GO" id="GO:0020037">
    <property type="term" value="F:heme binding"/>
    <property type="evidence" value="ECO:0007669"/>
    <property type="project" value="InterPro"/>
</dbReference>
<dbReference type="AlphaFoldDB" id="A0A6G5QNQ2"/>
<dbReference type="EC" id="5.1.1.3" evidence="6"/>
<proteinExistence type="predicted"/>
<evidence type="ECO:0000256" key="5">
    <source>
        <dbReference type="ARBA" id="ARBA00023004"/>
    </source>
</evidence>
<protein>
    <submittedName>
        <fullName evidence="6">Periplasmic monoheme cytochrome c553</fullName>
        <ecNumber evidence="6">5.1.1.3</ecNumber>
    </submittedName>
</protein>
<dbReference type="InterPro" id="IPR050597">
    <property type="entry name" value="Cytochrome_c_Oxidase_Subunit"/>
</dbReference>
<dbReference type="Pfam" id="PF00034">
    <property type="entry name" value="Cytochrom_C"/>
    <property type="match status" value="1"/>
</dbReference>
<dbReference type="PANTHER" id="PTHR33751:SF9">
    <property type="entry name" value="CYTOCHROME C4"/>
    <property type="match status" value="1"/>
</dbReference>
<evidence type="ECO:0000313" key="6">
    <source>
        <dbReference type="EMBL" id="QCD47348.1"/>
    </source>
</evidence>
<accession>A0A6G5QNQ2</accession>
<dbReference type="Gene3D" id="1.10.760.10">
    <property type="entry name" value="Cytochrome c-like domain"/>
    <property type="match status" value="1"/>
</dbReference>
<evidence type="ECO:0000256" key="2">
    <source>
        <dbReference type="ARBA" id="ARBA00022617"/>
    </source>
</evidence>
<dbReference type="InterPro" id="IPR036909">
    <property type="entry name" value="Cyt_c-like_dom_sf"/>
</dbReference>
<reference evidence="6 7" key="1">
    <citation type="submission" date="2016-07" db="EMBL/GenBank/DDBJ databases">
        <title>Comparative genomics of the Campylobacter concisus group.</title>
        <authorList>
            <person name="Miller W.G."/>
            <person name="Yee E."/>
            <person name="Chapman M.H."/>
            <person name="Huynh S."/>
            <person name="Bono J.L."/>
            <person name="On S.L.W."/>
            <person name="StLeger J."/>
            <person name="Foster G."/>
            <person name="Parker C.T."/>
        </authorList>
    </citation>
    <scope>NUCLEOTIDE SEQUENCE [LARGE SCALE GENOMIC DNA]</scope>
    <source>
        <strain evidence="6 7">ATCC 33238</strain>
    </source>
</reference>
<gene>
    <name evidence="6" type="primary">cccA2</name>
    <name evidence="6" type="ORF">CRECT_1715</name>
</gene>
<organism evidence="6 7">
    <name type="scientific">Campylobacter rectus</name>
    <name type="common">Wolinella recta</name>
    <dbReference type="NCBI Taxonomy" id="203"/>
    <lineage>
        <taxon>Bacteria</taxon>
        <taxon>Pseudomonadati</taxon>
        <taxon>Campylobacterota</taxon>
        <taxon>Epsilonproteobacteria</taxon>
        <taxon>Campylobacterales</taxon>
        <taxon>Campylobacteraceae</taxon>
        <taxon>Campylobacter</taxon>
    </lineage>
</organism>
<evidence type="ECO:0000313" key="7">
    <source>
        <dbReference type="Proteomes" id="UP000502377"/>
    </source>
</evidence>
<dbReference type="GO" id="GO:0009055">
    <property type="term" value="F:electron transfer activity"/>
    <property type="evidence" value="ECO:0007669"/>
    <property type="project" value="InterPro"/>
</dbReference>
<keyword evidence="1" id="KW-0813">Transport</keyword>
<dbReference type="InterPro" id="IPR009056">
    <property type="entry name" value="Cyt_c-like_dom"/>
</dbReference>
<name>A0A6G5QNQ2_CAMRE</name>
<dbReference type="GO" id="GO:0046872">
    <property type="term" value="F:metal ion binding"/>
    <property type="evidence" value="ECO:0007669"/>
    <property type="project" value="UniProtKB-KW"/>
</dbReference>
<dbReference type="Proteomes" id="UP000502377">
    <property type="component" value="Chromosome"/>
</dbReference>
<keyword evidence="2" id="KW-0349">Heme</keyword>
<keyword evidence="6" id="KW-0413">Isomerase</keyword>
<evidence type="ECO:0000256" key="1">
    <source>
        <dbReference type="ARBA" id="ARBA00022448"/>
    </source>
</evidence>
<keyword evidence="4" id="KW-0249">Electron transport</keyword>
<dbReference type="PROSITE" id="PS51007">
    <property type="entry name" value="CYTC"/>
    <property type="match status" value="1"/>
</dbReference>
<sequence>MKITHITAAVLALNLSLFAADGAQIYKKCSACHGKKAELKYANKVPALTSISKEERVKALQGYKDGSNDSFGMGKVMQPQAKALSDEDIEAVSEYIESLK</sequence>
<dbReference type="KEGG" id="crx:CRECT_1715"/>
<dbReference type="EMBL" id="CP012543">
    <property type="protein sequence ID" value="QCD47348.1"/>
    <property type="molecule type" value="Genomic_DNA"/>
</dbReference>
<dbReference type="PANTHER" id="PTHR33751">
    <property type="entry name" value="CBB3-TYPE CYTOCHROME C OXIDASE SUBUNIT FIXP"/>
    <property type="match status" value="1"/>
</dbReference>
<keyword evidence="3" id="KW-0479">Metal-binding</keyword>
<keyword evidence="5" id="KW-0408">Iron</keyword>
<evidence type="ECO:0000256" key="3">
    <source>
        <dbReference type="ARBA" id="ARBA00022723"/>
    </source>
</evidence>
<dbReference type="SUPFAM" id="SSF46626">
    <property type="entry name" value="Cytochrome c"/>
    <property type="match status" value="1"/>
</dbReference>
<dbReference type="GO" id="GO:0008881">
    <property type="term" value="F:glutamate racemase activity"/>
    <property type="evidence" value="ECO:0007669"/>
    <property type="project" value="UniProtKB-EC"/>
</dbReference>
<evidence type="ECO:0000256" key="4">
    <source>
        <dbReference type="ARBA" id="ARBA00022982"/>
    </source>
</evidence>
<dbReference type="RefSeq" id="WP_002945455.1">
    <property type="nucleotide sequence ID" value="NZ_CAJPTG010000024.1"/>
</dbReference>